<evidence type="ECO:0000313" key="2">
    <source>
        <dbReference type="EMBL" id="SFC71327.1"/>
    </source>
</evidence>
<evidence type="ECO:0000313" key="3">
    <source>
        <dbReference type="Proteomes" id="UP000198728"/>
    </source>
</evidence>
<accession>A0A1I1LDT9</accession>
<dbReference type="EMBL" id="FOLG01000008">
    <property type="protein sequence ID" value="SFC71327.1"/>
    <property type="molecule type" value="Genomic_DNA"/>
</dbReference>
<dbReference type="STRING" id="441112.SAMN04488094_10877"/>
<proteinExistence type="predicted"/>
<evidence type="ECO:0000256" key="1">
    <source>
        <dbReference type="SAM" id="SignalP"/>
    </source>
</evidence>
<dbReference type="Proteomes" id="UP000198728">
    <property type="component" value="Unassembled WGS sequence"/>
</dbReference>
<dbReference type="RefSeq" id="WP_143089873.1">
    <property type="nucleotide sequence ID" value="NZ_FOLG01000008.1"/>
</dbReference>
<keyword evidence="1" id="KW-0732">Signal</keyword>
<sequence>MRLALITRLTRVLLPLAVAGSAAAQTDTSDEPISAIDWLSQSLATSRALPEPQAPVTSGIVTEPILVQPLDSPSPDGVGLLPRTVTGLPADLWGESKLEDLAAMIASFPAEPLPAVQDQFIELMMAELDPPVGSTPRGPMLQARIDALLARGAVTEAEALLERASSDEPELFRRAFDVGLLTGREQAACARMRAVPGITPSFPVRIFCLARTGDWPAAALTLESAKALGQLSPEQDALLAQFLDPGLSEILPPTATPSRPSPLTFRMLEAIGAPMPTASLPLAFAHSDLRHTAGWKARIESAERLARAGVLAPHVLLAIYGEREPAASGSVWERAELVQRLQHDLDAGDAAAVSASLPPAWEAMTASGLAVPFAKAFGQRLSALELEGPAAGLAPRIGLLSDGFEAVADTVDPTDDLAFAASIARGTPEGDPPGRLGAAIAEGLTADAPTTGELAERAAGNHLGEALILALEILADGSESDPNDLAEALAFLRGVGLEDTARRAALQILLLDGEA</sequence>
<feature type="signal peptide" evidence="1">
    <location>
        <begin position="1"/>
        <end position="24"/>
    </location>
</feature>
<protein>
    <recommendedName>
        <fullName evidence="4">Antifreeze glycopeptide polyprotein</fullName>
    </recommendedName>
</protein>
<gene>
    <name evidence="2" type="ORF">SAMN04488094_10877</name>
</gene>
<keyword evidence="3" id="KW-1185">Reference proteome</keyword>
<feature type="chain" id="PRO_5011784297" description="Antifreeze glycopeptide polyprotein" evidence="1">
    <location>
        <begin position="25"/>
        <end position="515"/>
    </location>
</feature>
<evidence type="ECO:0008006" key="4">
    <source>
        <dbReference type="Google" id="ProtNLM"/>
    </source>
</evidence>
<name>A0A1I1LDT9_9RHOB</name>
<dbReference type="AlphaFoldDB" id="A0A1I1LDT9"/>
<reference evidence="2 3" key="1">
    <citation type="submission" date="2016-10" db="EMBL/GenBank/DDBJ databases">
        <authorList>
            <person name="de Groot N.N."/>
        </authorList>
    </citation>
    <scope>NUCLEOTIDE SEQUENCE [LARGE SCALE GENOMIC DNA]</scope>
    <source>
        <strain evidence="2 3">DSM 19548</strain>
    </source>
</reference>
<dbReference type="OrthoDB" id="7929427at2"/>
<organism evidence="2 3">
    <name type="scientific">Tropicimonas isoalkanivorans</name>
    <dbReference type="NCBI Taxonomy" id="441112"/>
    <lineage>
        <taxon>Bacteria</taxon>
        <taxon>Pseudomonadati</taxon>
        <taxon>Pseudomonadota</taxon>
        <taxon>Alphaproteobacteria</taxon>
        <taxon>Rhodobacterales</taxon>
        <taxon>Roseobacteraceae</taxon>
        <taxon>Tropicimonas</taxon>
    </lineage>
</organism>